<gene>
    <name evidence="1" type="ORF">E7Z57_02945</name>
</gene>
<reference evidence="1 2" key="1">
    <citation type="submission" date="2019-04" db="EMBL/GenBank/DDBJ databases">
        <title>Complete Genome of UW386 and Higher Quality Genome of UW700.</title>
        <authorList>
            <person name="Jacobs J."/>
            <person name="Perez A."/>
            <person name="Steidl O."/>
            <person name="Allen C."/>
        </authorList>
    </citation>
    <scope>NUCLEOTIDE SEQUENCE [LARGE SCALE GENOMIC DNA]</scope>
    <source>
        <strain evidence="1 2">UW386</strain>
    </source>
</reference>
<dbReference type="Proteomes" id="UP000310553">
    <property type="component" value="Chromosome"/>
</dbReference>
<dbReference type="AlphaFoldDB" id="A0AA92EA66"/>
<dbReference type="EMBL" id="CP039339">
    <property type="protein sequence ID" value="QCX48143.1"/>
    <property type="molecule type" value="Genomic_DNA"/>
</dbReference>
<organism evidence="1 2">
    <name type="scientific">Ralstonia solanacearum</name>
    <name type="common">Pseudomonas solanacearum</name>
    <dbReference type="NCBI Taxonomy" id="305"/>
    <lineage>
        <taxon>Bacteria</taxon>
        <taxon>Pseudomonadati</taxon>
        <taxon>Pseudomonadota</taxon>
        <taxon>Betaproteobacteria</taxon>
        <taxon>Burkholderiales</taxon>
        <taxon>Burkholderiaceae</taxon>
        <taxon>Ralstonia</taxon>
        <taxon>Ralstonia solanacearum species complex</taxon>
    </lineage>
</organism>
<sequence>MMATDSLHVVVHPIVPSGMFFCWLSPCRCVCNAGADTAYRAPHFAQQLTWFSHVQASCLERARPMAVVTFPGVLAASSAAPPGRRRLERKRQAKAEGKIKGRGTQPLENPVCTWRWRGTRLGAAACRESAQYRVGIGESACFARPAALVLDGGAV</sequence>
<protein>
    <submittedName>
        <fullName evidence="1">Uncharacterized protein</fullName>
    </submittedName>
</protein>
<evidence type="ECO:0000313" key="2">
    <source>
        <dbReference type="Proteomes" id="UP000310553"/>
    </source>
</evidence>
<accession>A0AA92EA66</accession>
<proteinExistence type="predicted"/>
<evidence type="ECO:0000313" key="1">
    <source>
        <dbReference type="EMBL" id="QCX48143.1"/>
    </source>
</evidence>
<name>A0AA92EA66_RALSL</name>